<gene>
    <name evidence="2" type="ORF">JW498_16115</name>
</gene>
<feature type="signal peptide" evidence="1">
    <location>
        <begin position="1"/>
        <end position="19"/>
    </location>
</feature>
<organism evidence="2 3">
    <name type="scientific">Amphritea pacifica</name>
    <dbReference type="NCBI Taxonomy" id="2811233"/>
    <lineage>
        <taxon>Bacteria</taxon>
        <taxon>Pseudomonadati</taxon>
        <taxon>Pseudomonadota</taxon>
        <taxon>Gammaproteobacteria</taxon>
        <taxon>Oceanospirillales</taxon>
        <taxon>Oceanospirillaceae</taxon>
        <taxon>Amphritea</taxon>
    </lineage>
</organism>
<evidence type="ECO:0000313" key="2">
    <source>
        <dbReference type="EMBL" id="MBN0988897.1"/>
    </source>
</evidence>
<dbReference type="EMBL" id="JAFFZP010000029">
    <property type="protein sequence ID" value="MBN0988897.1"/>
    <property type="molecule type" value="Genomic_DNA"/>
</dbReference>
<evidence type="ECO:0000256" key="1">
    <source>
        <dbReference type="SAM" id="SignalP"/>
    </source>
</evidence>
<name>A0ABS2WC17_9GAMM</name>
<dbReference type="Proteomes" id="UP000760472">
    <property type="component" value="Unassembled WGS sequence"/>
</dbReference>
<proteinExistence type="predicted"/>
<protein>
    <submittedName>
        <fullName evidence="2">Uncharacterized protein</fullName>
    </submittedName>
</protein>
<dbReference type="RefSeq" id="WP_205214055.1">
    <property type="nucleotide sequence ID" value="NZ_JAFFZP010000029.1"/>
</dbReference>
<evidence type="ECO:0000313" key="3">
    <source>
        <dbReference type="Proteomes" id="UP000760472"/>
    </source>
</evidence>
<dbReference type="PROSITE" id="PS51257">
    <property type="entry name" value="PROKAR_LIPOPROTEIN"/>
    <property type="match status" value="1"/>
</dbReference>
<accession>A0ABS2WC17</accession>
<sequence length="156" mass="17287">MTRYALAFVLLLLTGCSGANRPMQLSDTPTPSRCFGNDICTASTAIERDAQNLKIVVSGIYHPIKAANIWIDGTTYPLQPSQSRTVYNETPTGLRSSVHRFSTPPGIRQKLQQGVRVKLYTDMQSYSLIHTLKRPGYTDTQWQSLLAAVEPESSPN</sequence>
<comment type="caution">
    <text evidence="2">The sequence shown here is derived from an EMBL/GenBank/DDBJ whole genome shotgun (WGS) entry which is preliminary data.</text>
</comment>
<keyword evidence="3" id="KW-1185">Reference proteome</keyword>
<feature type="chain" id="PRO_5045093059" evidence="1">
    <location>
        <begin position="20"/>
        <end position="156"/>
    </location>
</feature>
<reference evidence="2 3" key="1">
    <citation type="submission" date="2021-02" db="EMBL/GenBank/DDBJ databases">
        <title>A novel species of genus Amphritea isolated from a fishpond in China.</title>
        <authorList>
            <person name="Lu H."/>
        </authorList>
    </citation>
    <scope>NUCLEOTIDE SEQUENCE [LARGE SCALE GENOMIC DNA]</scope>
    <source>
        <strain evidence="2 3">RP18W</strain>
    </source>
</reference>
<keyword evidence="1" id="KW-0732">Signal</keyword>